<name>A0ABP8WE28_9ACTN</name>
<sequence length="286" mass="30822">MNRHQAVLTGEAARLVAWLEQRGLVVRTHPALLEGTPVLVVRAAVPGLGEAGLARDELWWPVSPEGDQVLLHPDVHEAQAWWVERALGRDPVRATPPADVTDRPQPPAEVSPRRWRRAEQEVGHVGPPARRPRGALWRFVAVMAGVAICLALLIPLLRTVRDVRSEGRAEEAASLLAPAVAGELAAGGEADEGRAAQLLREVVPPETREMRGRYARGDLQVGWVVRDPTVSDPGQAALCVEMRSLPGDDVYAAAWAVGSEVTRSQRGVGCGATPQDWEEASARAGD</sequence>
<accession>A0ABP8WE28</accession>
<evidence type="ECO:0000256" key="1">
    <source>
        <dbReference type="SAM" id="MobiDB-lite"/>
    </source>
</evidence>
<evidence type="ECO:0000256" key="2">
    <source>
        <dbReference type="SAM" id="Phobius"/>
    </source>
</evidence>
<comment type="caution">
    <text evidence="3">The sequence shown here is derived from an EMBL/GenBank/DDBJ whole genome shotgun (WGS) entry which is preliminary data.</text>
</comment>
<dbReference type="RefSeq" id="WP_345266388.1">
    <property type="nucleotide sequence ID" value="NZ_BAABIM010000002.1"/>
</dbReference>
<organism evidence="3 4">
    <name type="scientific">Nocardioides nanhaiensis</name>
    <dbReference type="NCBI Taxonomy" id="1476871"/>
    <lineage>
        <taxon>Bacteria</taxon>
        <taxon>Bacillati</taxon>
        <taxon>Actinomycetota</taxon>
        <taxon>Actinomycetes</taxon>
        <taxon>Propionibacteriales</taxon>
        <taxon>Nocardioidaceae</taxon>
        <taxon>Nocardioides</taxon>
    </lineage>
</organism>
<evidence type="ECO:0000313" key="4">
    <source>
        <dbReference type="Proteomes" id="UP001500621"/>
    </source>
</evidence>
<keyword evidence="4" id="KW-1185">Reference proteome</keyword>
<keyword evidence="2" id="KW-0812">Transmembrane</keyword>
<proteinExistence type="predicted"/>
<gene>
    <name evidence="3" type="ORF">GCM10023226_25620</name>
</gene>
<reference evidence="4" key="1">
    <citation type="journal article" date="2019" name="Int. J. Syst. Evol. Microbiol.">
        <title>The Global Catalogue of Microorganisms (GCM) 10K type strain sequencing project: providing services to taxonomists for standard genome sequencing and annotation.</title>
        <authorList>
            <consortium name="The Broad Institute Genomics Platform"/>
            <consortium name="The Broad Institute Genome Sequencing Center for Infectious Disease"/>
            <person name="Wu L."/>
            <person name="Ma J."/>
        </authorList>
    </citation>
    <scope>NUCLEOTIDE SEQUENCE [LARGE SCALE GENOMIC DNA]</scope>
    <source>
        <strain evidence="4">JCM 18127</strain>
    </source>
</reference>
<feature type="transmembrane region" description="Helical" evidence="2">
    <location>
        <begin position="136"/>
        <end position="157"/>
    </location>
</feature>
<evidence type="ECO:0000313" key="3">
    <source>
        <dbReference type="EMBL" id="GAA4686705.1"/>
    </source>
</evidence>
<dbReference type="EMBL" id="BAABIM010000002">
    <property type="protein sequence ID" value="GAA4686705.1"/>
    <property type="molecule type" value="Genomic_DNA"/>
</dbReference>
<protein>
    <submittedName>
        <fullName evidence="3">Uncharacterized protein</fullName>
    </submittedName>
</protein>
<keyword evidence="2" id="KW-1133">Transmembrane helix</keyword>
<keyword evidence="2" id="KW-0472">Membrane</keyword>
<feature type="region of interest" description="Disordered" evidence="1">
    <location>
        <begin position="264"/>
        <end position="286"/>
    </location>
</feature>
<feature type="region of interest" description="Disordered" evidence="1">
    <location>
        <begin position="92"/>
        <end position="127"/>
    </location>
</feature>
<dbReference type="Proteomes" id="UP001500621">
    <property type="component" value="Unassembled WGS sequence"/>
</dbReference>